<dbReference type="GO" id="GO:0008422">
    <property type="term" value="F:beta-glucosidase activity"/>
    <property type="evidence" value="ECO:0007669"/>
    <property type="project" value="TreeGrafter"/>
</dbReference>
<evidence type="ECO:0000313" key="8">
    <source>
        <dbReference type="EMBL" id="CAG9858423.1"/>
    </source>
</evidence>
<keyword evidence="4" id="KW-0325">Glycoprotein</keyword>
<evidence type="ECO:0000256" key="1">
    <source>
        <dbReference type="ARBA" id="ARBA00010838"/>
    </source>
</evidence>
<keyword evidence="7" id="KW-0732">Signal</keyword>
<dbReference type="OrthoDB" id="65569at2759"/>
<dbReference type="InterPro" id="IPR017853">
    <property type="entry name" value="GH"/>
</dbReference>
<dbReference type="SUPFAM" id="SSF51445">
    <property type="entry name" value="(Trans)glycosidases"/>
    <property type="match status" value="1"/>
</dbReference>
<dbReference type="Pfam" id="PF00232">
    <property type="entry name" value="Glyco_hydro_1"/>
    <property type="match status" value="1"/>
</dbReference>
<dbReference type="PANTHER" id="PTHR10353:SF36">
    <property type="entry name" value="LP05116P"/>
    <property type="match status" value="1"/>
</dbReference>
<evidence type="ECO:0000256" key="4">
    <source>
        <dbReference type="ARBA" id="ARBA00023180"/>
    </source>
</evidence>
<keyword evidence="5" id="KW-0326">Glycosidase</keyword>
<protein>
    <recommendedName>
        <fullName evidence="10">Glycoside hydrolase family 1</fullName>
    </recommendedName>
</protein>
<name>A0A9N9TH36_PHYSR</name>
<comment type="similarity">
    <text evidence="1 6">Belongs to the glycosyl hydrolase 1 family.</text>
</comment>
<dbReference type="FunFam" id="3.20.20.80:FF:000013">
    <property type="entry name" value="lactase-phlorizin hydrolase"/>
    <property type="match status" value="1"/>
</dbReference>
<evidence type="ECO:0000256" key="2">
    <source>
        <dbReference type="ARBA" id="ARBA00011738"/>
    </source>
</evidence>
<evidence type="ECO:0000256" key="3">
    <source>
        <dbReference type="ARBA" id="ARBA00022801"/>
    </source>
</evidence>
<reference evidence="8" key="1">
    <citation type="submission" date="2022-01" db="EMBL/GenBank/DDBJ databases">
        <authorList>
            <person name="King R."/>
        </authorList>
    </citation>
    <scope>NUCLEOTIDE SEQUENCE</scope>
</reference>
<dbReference type="GO" id="GO:0005975">
    <property type="term" value="P:carbohydrate metabolic process"/>
    <property type="evidence" value="ECO:0007669"/>
    <property type="project" value="InterPro"/>
</dbReference>
<sequence>MQFIVIALILQVCLGQDINDNSFPDDFMFGTATAAFQIEGAWNEDGKSPSNWDVDIHNNNSIVADGNNADIACDSYHKYKEDVAMMKAMNMNHYRFSIAWTRILPNGYGGEVNQKGINYYKNLIKELQLNDIQPFVTIFHWDLPQTLQDYGGLLNDSFVDWFSEYSTVLFRHFGDDVKWWITFNEPQSVCSGGYGAGIVPPLIKSPAIGEYQCVHNLIKAHAKAWRIYDQQFRKTQKGKVSISLNTHSHLPATDSKENRTAAETQQLFQLGIYANPIYLGDYPEIVKTRIAARSKAEGRSQSRLPAFTRDEIDFIRGTYDFFALNVYSAYLVNSIAEPPVTDPPSNWADIGVNTYQPDDWEKTSAEHIKVVPWTIRPLLNWIASHYNNPGIVITENGYPSWNGDKDDRRLYYIKNYLSYIRTTMEEDGVKVLGYTVWTLLDNFEWTSGFTQKFGLYEVDFKTLKRTRTPRPSSIFYGKVSKTRCLVEKCK</sequence>
<proteinExistence type="inferred from homology"/>
<dbReference type="AlphaFoldDB" id="A0A9N9TH36"/>
<gene>
    <name evidence="8" type="ORF">PHYEVI_LOCUS4812</name>
</gene>
<evidence type="ECO:0008006" key="10">
    <source>
        <dbReference type="Google" id="ProtNLM"/>
    </source>
</evidence>
<comment type="subunit">
    <text evidence="2">Homodimer.</text>
</comment>
<organism evidence="8 9">
    <name type="scientific">Phyllotreta striolata</name>
    <name type="common">Striped flea beetle</name>
    <name type="synonym">Crioceris striolata</name>
    <dbReference type="NCBI Taxonomy" id="444603"/>
    <lineage>
        <taxon>Eukaryota</taxon>
        <taxon>Metazoa</taxon>
        <taxon>Ecdysozoa</taxon>
        <taxon>Arthropoda</taxon>
        <taxon>Hexapoda</taxon>
        <taxon>Insecta</taxon>
        <taxon>Pterygota</taxon>
        <taxon>Neoptera</taxon>
        <taxon>Endopterygota</taxon>
        <taxon>Coleoptera</taxon>
        <taxon>Polyphaga</taxon>
        <taxon>Cucujiformia</taxon>
        <taxon>Chrysomeloidea</taxon>
        <taxon>Chrysomelidae</taxon>
        <taxon>Galerucinae</taxon>
        <taxon>Alticini</taxon>
        <taxon>Phyllotreta</taxon>
    </lineage>
</organism>
<evidence type="ECO:0000256" key="7">
    <source>
        <dbReference type="SAM" id="SignalP"/>
    </source>
</evidence>
<dbReference type="InterPro" id="IPR001360">
    <property type="entry name" value="Glyco_hydro_1"/>
</dbReference>
<keyword evidence="3" id="KW-0378">Hydrolase</keyword>
<evidence type="ECO:0000256" key="5">
    <source>
        <dbReference type="ARBA" id="ARBA00023295"/>
    </source>
</evidence>
<feature type="signal peptide" evidence="7">
    <location>
        <begin position="1"/>
        <end position="15"/>
    </location>
</feature>
<evidence type="ECO:0000313" key="9">
    <source>
        <dbReference type="Proteomes" id="UP001153712"/>
    </source>
</evidence>
<keyword evidence="9" id="KW-1185">Reference proteome</keyword>
<dbReference type="InterPro" id="IPR033132">
    <property type="entry name" value="GH_1_N_CS"/>
</dbReference>
<evidence type="ECO:0000256" key="6">
    <source>
        <dbReference type="RuleBase" id="RU003690"/>
    </source>
</evidence>
<dbReference type="PRINTS" id="PR00131">
    <property type="entry name" value="GLHYDRLASE1"/>
</dbReference>
<dbReference type="Proteomes" id="UP001153712">
    <property type="component" value="Chromosome 2"/>
</dbReference>
<feature type="chain" id="PRO_5040410725" description="Glycoside hydrolase family 1" evidence="7">
    <location>
        <begin position="16"/>
        <end position="490"/>
    </location>
</feature>
<dbReference type="EMBL" id="OU900095">
    <property type="protein sequence ID" value="CAG9858423.1"/>
    <property type="molecule type" value="Genomic_DNA"/>
</dbReference>
<dbReference type="PROSITE" id="PS00653">
    <property type="entry name" value="GLYCOSYL_HYDROL_F1_2"/>
    <property type="match status" value="1"/>
</dbReference>
<dbReference type="Gene3D" id="3.20.20.80">
    <property type="entry name" value="Glycosidases"/>
    <property type="match status" value="1"/>
</dbReference>
<dbReference type="PANTHER" id="PTHR10353">
    <property type="entry name" value="GLYCOSYL HYDROLASE"/>
    <property type="match status" value="1"/>
</dbReference>
<accession>A0A9N9TH36</accession>